<organism evidence="6 7">
    <name type="scientific">Actinomadura adrarensis</name>
    <dbReference type="NCBI Taxonomy" id="1819600"/>
    <lineage>
        <taxon>Bacteria</taxon>
        <taxon>Bacillati</taxon>
        <taxon>Actinomycetota</taxon>
        <taxon>Actinomycetes</taxon>
        <taxon>Streptosporangiales</taxon>
        <taxon>Thermomonosporaceae</taxon>
        <taxon>Actinomadura</taxon>
    </lineage>
</organism>
<comment type="caution">
    <text evidence="6">The sequence shown here is derived from an EMBL/GenBank/DDBJ whole genome shotgun (WGS) entry which is preliminary data.</text>
</comment>
<evidence type="ECO:0000259" key="5">
    <source>
        <dbReference type="Pfam" id="PF12399"/>
    </source>
</evidence>
<dbReference type="SUPFAM" id="SSF52540">
    <property type="entry name" value="P-loop containing nucleoside triphosphate hydrolases"/>
    <property type="match status" value="1"/>
</dbReference>
<dbReference type="Pfam" id="PF00005">
    <property type="entry name" value="ABC_tran"/>
    <property type="match status" value="1"/>
</dbReference>
<dbReference type="InterPro" id="IPR032823">
    <property type="entry name" value="BCA_ABC_TP_C"/>
</dbReference>
<dbReference type="InterPro" id="IPR051120">
    <property type="entry name" value="ABC_AA/LPS_Transport"/>
</dbReference>
<evidence type="ECO:0000256" key="2">
    <source>
        <dbReference type="ARBA" id="ARBA00022741"/>
    </source>
</evidence>
<gene>
    <name evidence="6" type="ORF">ACFQ07_04170</name>
</gene>
<evidence type="ECO:0000313" key="6">
    <source>
        <dbReference type="EMBL" id="MFD0851398.1"/>
    </source>
</evidence>
<dbReference type="InterPro" id="IPR003439">
    <property type="entry name" value="ABC_transporter-like_ATP-bd"/>
</dbReference>
<evidence type="ECO:0000256" key="1">
    <source>
        <dbReference type="ARBA" id="ARBA00022448"/>
    </source>
</evidence>
<dbReference type="InterPro" id="IPR027417">
    <property type="entry name" value="P-loop_NTPase"/>
</dbReference>
<evidence type="ECO:0000256" key="3">
    <source>
        <dbReference type="ARBA" id="ARBA00022840"/>
    </source>
</evidence>
<dbReference type="PANTHER" id="PTHR45772">
    <property type="entry name" value="CONSERVED COMPONENT OF ABC TRANSPORTER FOR NATURAL AMINO ACIDS-RELATED"/>
    <property type="match status" value="1"/>
</dbReference>
<evidence type="ECO:0000313" key="7">
    <source>
        <dbReference type="Proteomes" id="UP001597083"/>
    </source>
</evidence>
<sequence length="100" mass="10792">YAADLPIGQRRMVELARAIVDDPPVLLLDEPTSGLDDEQAELLASVIAELEATVLLVEHDVGFVMRACEQIVVLNLGKVIAEGAPSRIREDPTVRAAYLG</sequence>
<feature type="domain" description="ABC transporter" evidence="4">
    <location>
        <begin position="4"/>
        <end position="33"/>
    </location>
</feature>
<keyword evidence="2" id="KW-0547">Nucleotide-binding</keyword>
<accession>A0ABW3CAA7</accession>
<name>A0ABW3CAA7_9ACTN</name>
<protein>
    <submittedName>
        <fullName evidence="6">ATP-binding cassette domain-containing protein</fullName>
    </submittedName>
</protein>
<keyword evidence="7" id="KW-1185">Reference proteome</keyword>
<feature type="non-terminal residue" evidence="6">
    <location>
        <position position="1"/>
    </location>
</feature>
<proteinExistence type="predicted"/>
<evidence type="ECO:0000259" key="4">
    <source>
        <dbReference type="Pfam" id="PF00005"/>
    </source>
</evidence>
<dbReference type="GO" id="GO:0005524">
    <property type="term" value="F:ATP binding"/>
    <property type="evidence" value="ECO:0007669"/>
    <property type="project" value="UniProtKB-KW"/>
</dbReference>
<dbReference type="Pfam" id="PF12399">
    <property type="entry name" value="BCA_ABC_TP_C"/>
    <property type="match status" value="1"/>
</dbReference>
<keyword evidence="3 6" id="KW-0067">ATP-binding</keyword>
<keyword evidence="1" id="KW-0813">Transport</keyword>
<feature type="domain" description="Branched-chain amino acid ATP-binding cassette transporter C-terminal" evidence="5">
    <location>
        <begin position="78"/>
        <end position="100"/>
    </location>
</feature>
<dbReference type="Gene3D" id="3.40.50.300">
    <property type="entry name" value="P-loop containing nucleotide triphosphate hydrolases"/>
    <property type="match status" value="1"/>
</dbReference>
<reference evidence="7" key="1">
    <citation type="journal article" date="2019" name="Int. J. Syst. Evol. Microbiol.">
        <title>The Global Catalogue of Microorganisms (GCM) 10K type strain sequencing project: providing services to taxonomists for standard genome sequencing and annotation.</title>
        <authorList>
            <consortium name="The Broad Institute Genomics Platform"/>
            <consortium name="The Broad Institute Genome Sequencing Center for Infectious Disease"/>
            <person name="Wu L."/>
            <person name="Ma J."/>
        </authorList>
    </citation>
    <scope>NUCLEOTIDE SEQUENCE [LARGE SCALE GENOMIC DNA]</scope>
    <source>
        <strain evidence="7">JCM 31696</strain>
    </source>
</reference>
<dbReference type="EMBL" id="JBHTIR010000432">
    <property type="protein sequence ID" value="MFD0851398.1"/>
    <property type="molecule type" value="Genomic_DNA"/>
</dbReference>
<dbReference type="Proteomes" id="UP001597083">
    <property type="component" value="Unassembled WGS sequence"/>
</dbReference>